<dbReference type="Pfam" id="PF04042">
    <property type="entry name" value="DNA_pol_E_B"/>
    <property type="match status" value="1"/>
</dbReference>
<name>A0ABR3TWL2_9PEZI</name>
<evidence type="ECO:0000313" key="11">
    <source>
        <dbReference type="Proteomes" id="UP001521184"/>
    </source>
</evidence>
<dbReference type="Proteomes" id="UP001521184">
    <property type="component" value="Unassembled WGS sequence"/>
</dbReference>
<accession>A0ABR3TWL2</accession>
<dbReference type="InterPro" id="IPR016266">
    <property type="entry name" value="POLE2"/>
</dbReference>
<evidence type="ECO:0000256" key="5">
    <source>
        <dbReference type="ARBA" id="ARBA00023125"/>
    </source>
</evidence>
<dbReference type="EMBL" id="JAKEKT020000016">
    <property type="protein sequence ID" value="KAL1646311.1"/>
    <property type="molecule type" value="Genomic_DNA"/>
</dbReference>
<evidence type="ECO:0000256" key="1">
    <source>
        <dbReference type="ARBA" id="ARBA00004123"/>
    </source>
</evidence>
<comment type="caution">
    <text evidence="10">The sequence shown here is derived from an EMBL/GenBank/DDBJ whole genome shotgun (WGS) entry which is preliminary data.</text>
</comment>
<feature type="compositionally biased region" description="Low complexity" evidence="8">
    <location>
        <begin position="11"/>
        <end position="23"/>
    </location>
</feature>
<organism evidence="10 11">
    <name type="scientific">Diplodia intermedia</name>
    <dbReference type="NCBI Taxonomy" id="856260"/>
    <lineage>
        <taxon>Eukaryota</taxon>
        <taxon>Fungi</taxon>
        <taxon>Dikarya</taxon>
        <taxon>Ascomycota</taxon>
        <taxon>Pezizomycotina</taxon>
        <taxon>Dothideomycetes</taxon>
        <taxon>Dothideomycetes incertae sedis</taxon>
        <taxon>Botryosphaeriales</taxon>
        <taxon>Botryosphaeriaceae</taxon>
        <taxon>Diplodia</taxon>
    </lineage>
</organism>
<keyword evidence="10" id="KW-0548">Nucleotidyltransferase</keyword>
<dbReference type="PANTHER" id="PTHR12708:SF0">
    <property type="entry name" value="DNA POLYMERASE EPSILON SUBUNIT 2"/>
    <property type="match status" value="1"/>
</dbReference>
<evidence type="ECO:0000256" key="8">
    <source>
        <dbReference type="SAM" id="MobiDB-lite"/>
    </source>
</evidence>
<proteinExistence type="inferred from homology"/>
<feature type="region of interest" description="Disordered" evidence="8">
    <location>
        <begin position="159"/>
        <end position="198"/>
    </location>
</feature>
<evidence type="ECO:0000256" key="3">
    <source>
        <dbReference type="ARBA" id="ARBA00016011"/>
    </source>
</evidence>
<evidence type="ECO:0000256" key="4">
    <source>
        <dbReference type="ARBA" id="ARBA00022705"/>
    </source>
</evidence>
<dbReference type="InterPro" id="IPR007185">
    <property type="entry name" value="DNA_pol_a/d/e_bsu"/>
</dbReference>
<evidence type="ECO:0000313" key="10">
    <source>
        <dbReference type="EMBL" id="KAL1646311.1"/>
    </source>
</evidence>
<evidence type="ECO:0000259" key="9">
    <source>
        <dbReference type="Pfam" id="PF04042"/>
    </source>
</evidence>
<keyword evidence="10" id="KW-0239">DNA-directed DNA polymerase</keyword>
<keyword evidence="5" id="KW-0238">DNA-binding</keyword>
<keyword evidence="11" id="KW-1185">Reference proteome</keyword>
<evidence type="ECO:0000256" key="6">
    <source>
        <dbReference type="ARBA" id="ARBA00023242"/>
    </source>
</evidence>
<keyword evidence="10" id="KW-0808">Transferase</keyword>
<gene>
    <name evidence="10" type="primary">DPB2</name>
    <name evidence="10" type="ORF">SLS58_003268</name>
</gene>
<protein>
    <recommendedName>
        <fullName evidence="3">DNA polymerase epsilon subunit B</fullName>
    </recommendedName>
    <alternativeName>
        <fullName evidence="7">DNA polymerase II subunit 2</fullName>
    </alternativeName>
</protein>
<evidence type="ECO:0000256" key="7">
    <source>
        <dbReference type="ARBA" id="ARBA00032930"/>
    </source>
</evidence>
<sequence length="786" mass="84659">MASISRRALEAASDPVPSSSPAFATPPVNPARPLRTAPIPAPPALKPTVLPILLPPATLRPLAFRTFTKKHNLTLASPALAALATFIGRHCGSGWREEGLAERVLEEVARSWKKSSGPVIVGGDGPLLKSILKTLEGCMSGGRVVQVKGPSLTRDTSFKFGDGSGANSRHPLMEKQDSFGMSSLNVADDEEDDGSKDPRDWMKVIGGFDQPKMVYNVAKKHFDRSTTKPTLFPNPTTKTEMFRQRYHIIHQRLLRNESFQTPTFASRSSIQRTASVTTSQTNKITPISNLLGRHGSTHLLLALLTVSPTGTLALSDLTGSIALDVTHARPIPEDGAWFAPGMIVLVDGTYEEDYGNPHSGSASALGATGGIGGTIGGKFVGFSIGHPPPEKRSLTLGTPDSSTVANSSAGVVGPAFGWTDFLGTGSERATGARMRRIENRLLSTDSSTHRQTKIAIAADLNLDNPQSFTALRTLLSTYSALPIPEFPLAIVLMGNFVGSATMAGVPNQGSIEYKEHFNALASVLSDFPQLIARTTLVFVPGDNDAWPSAFSAGAAVPLPRKGVPEIFTSRIRRVIQEANREVGGAGRRKEGEAVWTTNPSRLTWFGVQGEMVLFRDDVTGRLRRSAIRFKKPGSEEDEDEEMDIEEHGDGSREATVASVMEQPDGGAGEVAMDIDKQPQTKPQEQPLDPDTLTARALTRTLLDQSHLSPFPLDVRPVHWDYAHVLGLYPLPTSLVVADKDAPAFALKYQGCAVMNPGRIVDGRRGDRARWVEFDVKEGKGVVRVEG</sequence>
<feature type="region of interest" description="Disordered" evidence="8">
    <location>
        <begin position="1"/>
        <end position="40"/>
    </location>
</feature>
<dbReference type="PANTHER" id="PTHR12708">
    <property type="entry name" value="DNA POLYMERASE EPSILON SUBUNIT B"/>
    <property type="match status" value="1"/>
</dbReference>
<comment type="similarity">
    <text evidence="2">Belongs to the DNA polymerase epsilon subunit B family.</text>
</comment>
<comment type="subcellular location">
    <subcellularLocation>
        <location evidence="1">Nucleus</location>
    </subcellularLocation>
</comment>
<dbReference type="GO" id="GO:0003887">
    <property type="term" value="F:DNA-directed DNA polymerase activity"/>
    <property type="evidence" value="ECO:0007669"/>
    <property type="project" value="UniProtKB-KW"/>
</dbReference>
<reference evidence="10 11" key="1">
    <citation type="journal article" date="2023" name="Plant Dis.">
        <title>First Report of Diplodia intermedia Causing Canker and Dieback Diseases on Apple Trees in Canada.</title>
        <authorList>
            <person name="Ellouze W."/>
            <person name="Ilyukhin E."/>
            <person name="Sulman M."/>
            <person name="Ali S."/>
        </authorList>
    </citation>
    <scope>NUCLEOTIDE SEQUENCE [LARGE SCALE GENOMIC DNA]</scope>
    <source>
        <strain evidence="10 11">M45-28</strain>
    </source>
</reference>
<feature type="compositionally biased region" description="Acidic residues" evidence="8">
    <location>
        <begin position="635"/>
        <end position="644"/>
    </location>
</feature>
<evidence type="ECO:0000256" key="2">
    <source>
        <dbReference type="ARBA" id="ARBA00009560"/>
    </source>
</evidence>
<feature type="domain" description="DNA polymerase alpha/delta/epsilon subunit B" evidence="9">
    <location>
        <begin position="454"/>
        <end position="744"/>
    </location>
</feature>
<keyword evidence="4" id="KW-0235">DNA replication</keyword>
<keyword evidence="6" id="KW-0539">Nucleus</keyword>
<feature type="region of interest" description="Disordered" evidence="8">
    <location>
        <begin position="629"/>
        <end position="655"/>
    </location>
</feature>